<dbReference type="EMBL" id="BMAU01021176">
    <property type="protein sequence ID" value="GFX94117.1"/>
    <property type="molecule type" value="Genomic_DNA"/>
</dbReference>
<organism evidence="1 2">
    <name type="scientific">Trichonephila clavipes</name>
    <name type="common">Golden silk orbweaver</name>
    <name type="synonym">Nephila clavipes</name>
    <dbReference type="NCBI Taxonomy" id="2585209"/>
    <lineage>
        <taxon>Eukaryota</taxon>
        <taxon>Metazoa</taxon>
        <taxon>Ecdysozoa</taxon>
        <taxon>Arthropoda</taxon>
        <taxon>Chelicerata</taxon>
        <taxon>Arachnida</taxon>
        <taxon>Araneae</taxon>
        <taxon>Araneomorphae</taxon>
        <taxon>Entelegynae</taxon>
        <taxon>Araneoidea</taxon>
        <taxon>Nephilidae</taxon>
        <taxon>Trichonephila</taxon>
    </lineage>
</organism>
<evidence type="ECO:0008006" key="3">
    <source>
        <dbReference type="Google" id="ProtNLM"/>
    </source>
</evidence>
<sequence length="153" mass="17278">MIIFGDFNLHYPMWGSDHNSRSSADAAALIDLTVCSSSMSGYRNSYVLECSFESDHSPIITELSLLNSNKRIFKKDFSCLVFFLRDHSLCCSISPLTFQSINQQFCSINNQSNINKFCAHDDHVFPAQIWFGSLISCNVTANEDTAFLIIIRN</sequence>
<evidence type="ECO:0000313" key="2">
    <source>
        <dbReference type="Proteomes" id="UP000887159"/>
    </source>
</evidence>
<protein>
    <recommendedName>
        <fullName evidence="3">Endonuclease/exonuclease/phosphatase domain-containing protein</fullName>
    </recommendedName>
</protein>
<evidence type="ECO:0000313" key="1">
    <source>
        <dbReference type="EMBL" id="GFX94117.1"/>
    </source>
</evidence>
<reference evidence="1" key="1">
    <citation type="submission" date="2020-08" db="EMBL/GenBank/DDBJ databases">
        <title>Multicomponent nature underlies the extraordinary mechanical properties of spider dragline silk.</title>
        <authorList>
            <person name="Kono N."/>
            <person name="Nakamura H."/>
            <person name="Mori M."/>
            <person name="Yoshida Y."/>
            <person name="Ohtoshi R."/>
            <person name="Malay A.D."/>
            <person name="Moran D.A.P."/>
            <person name="Tomita M."/>
            <person name="Numata K."/>
            <person name="Arakawa K."/>
        </authorList>
    </citation>
    <scope>NUCLEOTIDE SEQUENCE</scope>
</reference>
<dbReference type="Proteomes" id="UP000887159">
    <property type="component" value="Unassembled WGS sequence"/>
</dbReference>
<proteinExistence type="predicted"/>
<dbReference type="SUPFAM" id="SSF56219">
    <property type="entry name" value="DNase I-like"/>
    <property type="match status" value="1"/>
</dbReference>
<keyword evidence="2" id="KW-1185">Reference proteome</keyword>
<dbReference type="Gene3D" id="3.60.10.10">
    <property type="entry name" value="Endonuclease/exonuclease/phosphatase"/>
    <property type="match status" value="1"/>
</dbReference>
<accession>A0A8X6RK55</accession>
<dbReference type="InterPro" id="IPR036691">
    <property type="entry name" value="Endo/exonu/phosph_ase_sf"/>
</dbReference>
<name>A0A8X6RK55_TRICX</name>
<dbReference type="AlphaFoldDB" id="A0A8X6RK55"/>
<gene>
    <name evidence="1" type="ORF">TNCV_3414771</name>
</gene>
<comment type="caution">
    <text evidence="1">The sequence shown here is derived from an EMBL/GenBank/DDBJ whole genome shotgun (WGS) entry which is preliminary data.</text>
</comment>